<comment type="caution">
    <text evidence="3">The sequence shown here is derived from an EMBL/GenBank/DDBJ whole genome shotgun (WGS) entry which is preliminary data.</text>
</comment>
<dbReference type="Proteomes" id="UP000217005">
    <property type="component" value="Unassembled WGS sequence"/>
</dbReference>
<keyword evidence="1" id="KW-0489">Methyltransferase</keyword>
<dbReference type="Gene3D" id="3.40.50.150">
    <property type="entry name" value="Vaccinia Virus protein VP39"/>
    <property type="match status" value="1"/>
</dbReference>
<dbReference type="OrthoDB" id="9800233at2"/>
<dbReference type="GO" id="GO:0008168">
    <property type="term" value="F:methyltransferase activity"/>
    <property type="evidence" value="ECO:0007669"/>
    <property type="project" value="UniProtKB-KW"/>
</dbReference>
<dbReference type="GO" id="GO:0032259">
    <property type="term" value="P:methylation"/>
    <property type="evidence" value="ECO:0007669"/>
    <property type="project" value="UniProtKB-KW"/>
</dbReference>
<dbReference type="PIRSF" id="PIRSF028177">
    <property type="entry name" value="Polyketide_synth_Omtfrase_TcmP"/>
    <property type="match status" value="1"/>
</dbReference>
<keyword evidence="2" id="KW-0808">Transferase</keyword>
<gene>
    <name evidence="3" type="ORF">CEG14_10595</name>
</gene>
<name>A0A261SEM2_9BORD</name>
<dbReference type="Pfam" id="PF04072">
    <property type="entry name" value="LCM"/>
    <property type="match status" value="1"/>
</dbReference>
<accession>A0A261SEM2</accession>
<dbReference type="InterPro" id="IPR016874">
    <property type="entry name" value="TcmP-like"/>
</dbReference>
<organism evidence="3 4">
    <name type="scientific">Bordetella genomosp. 1</name>
    <dbReference type="NCBI Taxonomy" id="1395607"/>
    <lineage>
        <taxon>Bacteria</taxon>
        <taxon>Pseudomonadati</taxon>
        <taxon>Pseudomonadota</taxon>
        <taxon>Betaproteobacteria</taxon>
        <taxon>Burkholderiales</taxon>
        <taxon>Alcaligenaceae</taxon>
        <taxon>Bordetella</taxon>
    </lineage>
</organism>
<dbReference type="InterPro" id="IPR007213">
    <property type="entry name" value="Ppm1/Ppm2/Tcmp"/>
</dbReference>
<dbReference type="InterPro" id="IPR029063">
    <property type="entry name" value="SAM-dependent_MTases_sf"/>
</dbReference>
<protein>
    <submittedName>
        <fullName evidence="3">Poly(3-hydroxyalkanoate) synthetase</fullName>
    </submittedName>
</protein>
<reference evidence="3 4" key="1">
    <citation type="submission" date="2017-05" db="EMBL/GenBank/DDBJ databases">
        <title>Complete and WGS of Bordetella genogroups.</title>
        <authorList>
            <person name="Spilker T."/>
            <person name="LiPuma J."/>
        </authorList>
    </citation>
    <scope>NUCLEOTIDE SEQUENCE [LARGE SCALE GENOMIC DNA]</scope>
    <source>
        <strain evidence="3 4">AU17610</strain>
    </source>
</reference>
<dbReference type="SUPFAM" id="SSF53335">
    <property type="entry name" value="S-adenosyl-L-methionine-dependent methyltransferases"/>
    <property type="match status" value="1"/>
</dbReference>
<dbReference type="PANTHER" id="PTHR43619:SF2">
    <property type="entry name" value="S-ADENOSYL-L-METHIONINE-DEPENDENT METHYLTRANSFERASES SUPERFAMILY PROTEIN"/>
    <property type="match status" value="1"/>
</dbReference>
<dbReference type="EMBL" id="NEVL01000003">
    <property type="protein sequence ID" value="OZI35521.1"/>
    <property type="molecule type" value="Genomic_DNA"/>
</dbReference>
<evidence type="ECO:0000313" key="3">
    <source>
        <dbReference type="EMBL" id="OZI35521.1"/>
    </source>
</evidence>
<proteinExistence type="predicted"/>
<evidence type="ECO:0000256" key="1">
    <source>
        <dbReference type="ARBA" id="ARBA00022603"/>
    </source>
</evidence>
<dbReference type="RefSeq" id="WP_094826330.1">
    <property type="nucleotide sequence ID" value="NZ_NEVL01000003.1"/>
</dbReference>
<dbReference type="AlphaFoldDB" id="A0A261SEM2"/>
<evidence type="ECO:0000256" key="2">
    <source>
        <dbReference type="ARBA" id="ARBA00022679"/>
    </source>
</evidence>
<dbReference type="PANTHER" id="PTHR43619">
    <property type="entry name" value="S-ADENOSYL-L-METHIONINE-DEPENDENT METHYLTRANSFERASE YKTD-RELATED"/>
    <property type="match status" value="1"/>
</dbReference>
<sequence length="276" mass="30924">MSDQFSSPKLSAVPSTLRIPLAARALGGALFPQMAVDDAHAAAALQRMGDDGSVWLRDRQSIYGVLARTQRFRSEAQAFLRAAPDAQVVNLGCGLSDYLQWLDNGHMRMTDADLPEVMQLRREFLPARHERHTLSELDLTDPSWWDALGLPATRQASPVFLMSEGVFMYLQPAEVEQILATFGERAPAGSVFCFDVMCWLAMGRAKMHRSVKQTDAQFNWGPRKLADLTRPHPRLRLRAAHTVMEGYNLFYRLMGPSFRTLFGVPFYAVYSLGASD</sequence>
<evidence type="ECO:0000313" key="4">
    <source>
        <dbReference type="Proteomes" id="UP000217005"/>
    </source>
</evidence>